<accession>A0A8M1HAB6</accession>
<keyword evidence="1" id="KW-1185">Reference proteome</keyword>
<dbReference type="Gene3D" id="3.90.550.10">
    <property type="entry name" value="Spore Coat Polysaccharide Biosynthesis Protein SpsA, Chain A"/>
    <property type="match status" value="1"/>
</dbReference>
<sequence length="192" mass="21438">MKRLCRKLAVAVAVLVWLGALVYLLVLSRRKLPELGTGAGAAAGGGGGGDAANNQISDAEWEDMLEGFDERSYLNARRWRPGDDPYTLYAFNQRESERIPSNRALRDTRHHRQRWGHSPVSAAQTKALVGGNGQSETRRQTWRRADRVGCHRCVMLLICRTGERLISSSEMSPHCRVMILRCAGTCDRRGAY</sequence>
<dbReference type="GeneID" id="114849240"/>
<dbReference type="InterPro" id="IPR029044">
    <property type="entry name" value="Nucleotide-diphossugar_trans"/>
</dbReference>
<protein>
    <submittedName>
        <fullName evidence="2">Polypeptide N-acetylgalactosaminyltransferase 14-like isoform X1</fullName>
    </submittedName>
</protein>
<evidence type="ECO:0000313" key="1">
    <source>
        <dbReference type="Proteomes" id="UP000515150"/>
    </source>
</evidence>
<evidence type="ECO:0000313" key="2">
    <source>
        <dbReference type="RefSeq" id="XP_040925385.1"/>
    </source>
</evidence>
<gene>
    <name evidence="2" type="primary">LOC114849240</name>
</gene>
<dbReference type="AlphaFoldDB" id="A0A8M1HAB6"/>
<name>A0A8M1HAB6_BETSP</name>
<dbReference type="RefSeq" id="XP_040925385.1">
    <property type="nucleotide sequence ID" value="XM_041069451.2"/>
</dbReference>
<proteinExistence type="predicted"/>
<organism evidence="1 2">
    <name type="scientific">Betta splendens</name>
    <name type="common">Siamese fighting fish</name>
    <dbReference type="NCBI Taxonomy" id="158456"/>
    <lineage>
        <taxon>Eukaryota</taxon>
        <taxon>Metazoa</taxon>
        <taxon>Chordata</taxon>
        <taxon>Craniata</taxon>
        <taxon>Vertebrata</taxon>
        <taxon>Euteleostomi</taxon>
        <taxon>Actinopterygii</taxon>
        <taxon>Neopterygii</taxon>
        <taxon>Teleostei</taxon>
        <taxon>Neoteleostei</taxon>
        <taxon>Acanthomorphata</taxon>
        <taxon>Anabantaria</taxon>
        <taxon>Anabantiformes</taxon>
        <taxon>Anabantoidei</taxon>
        <taxon>Osphronemidae</taxon>
        <taxon>Betta</taxon>
    </lineage>
</organism>
<dbReference type="OrthoDB" id="6119243at2759"/>
<dbReference type="Proteomes" id="UP000515150">
    <property type="component" value="Chromosome 24"/>
</dbReference>
<reference evidence="2" key="1">
    <citation type="submission" date="2025-08" db="UniProtKB">
        <authorList>
            <consortium name="RefSeq"/>
        </authorList>
    </citation>
    <scope>IDENTIFICATION</scope>
</reference>